<dbReference type="Gene3D" id="3.40.50.720">
    <property type="entry name" value="NAD(P)-binding Rossmann-like Domain"/>
    <property type="match status" value="1"/>
</dbReference>
<reference evidence="5" key="1">
    <citation type="submission" date="2022-11" db="UniProtKB">
        <authorList>
            <consortium name="EnsemblMetazoa"/>
        </authorList>
    </citation>
    <scope>IDENTIFICATION</scope>
</reference>
<evidence type="ECO:0000313" key="6">
    <source>
        <dbReference type="Proteomes" id="UP000887568"/>
    </source>
</evidence>
<sequence length="313" mass="34835">MKTVVTVFGATGQQGGSVVRALLEQPDKFQVRAVTRNPTSPKSLDLEAAGCQLVQAELAQTESLIPILQGADCCFLVTLPPVEMVLEEAVKDEYQYGMNVANACMAVGLPHLIFTTLPNCEEISGAPVPWSDSKAKITEYFKKKELPLTSITLPDFYENYLSVLKPKKVEDGVYNMVIPTGEQAYSLINITYLGEAVRHIITHRDEYLNKNLTLVTDRLTVGEIADIMNKHLAPFGKTVGNAKFTLDQTREKYKAIAGIETLVNWYKFILAGPADPQYEEYKDIELGRRLMPSAKSFDEWIEEHKEVLAAALC</sequence>
<dbReference type="Gene3D" id="3.90.25.10">
    <property type="entry name" value="UDP-galactose 4-epimerase, domain 1"/>
    <property type="match status" value="1"/>
</dbReference>
<dbReference type="EnsemblMetazoa" id="XM_038189387.1">
    <property type="protein sequence ID" value="XP_038045315.1"/>
    <property type="gene ID" value="LOC119719918"/>
</dbReference>
<evidence type="ECO:0000256" key="1">
    <source>
        <dbReference type="ARBA" id="ARBA00006328"/>
    </source>
</evidence>
<feature type="domain" description="NmrA-like" evidence="4">
    <location>
        <begin position="1"/>
        <end position="243"/>
    </location>
</feature>
<dbReference type="RefSeq" id="XP_038045315.1">
    <property type="nucleotide sequence ID" value="XM_038189387.1"/>
</dbReference>
<keyword evidence="6" id="KW-1185">Reference proteome</keyword>
<dbReference type="PANTHER" id="PTHR42748">
    <property type="entry name" value="NITROGEN METABOLITE REPRESSION PROTEIN NMRA FAMILY MEMBER"/>
    <property type="match status" value="1"/>
</dbReference>
<dbReference type="OrthoDB" id="300709at2759"/>
<dbReference type="Proteomes" id="UP000887568">
    <property type="component" value="Unplaced"/>
</dbReference>
<comment type="similarity">
    <text evidence="1">Belongs to the NmrA-type oxidoreductase family.</text>
</comment>
<evidence type="ECO:0000256" key="2">
    <source>
        <dbReference type="ARBA" id="ARBA00022857"/>
    </source>
</evidence>
<dbReference type="PANTHER" id="PTHR42748:SF7">
    <property type="entry name" value="NMRA LIKE REDOX SENSOR 1-RELATED"/>
    <property type="match status" value="1"/>
</dbReference>
<keyword evidence="2" id="KW-0521">NADP</keyword>
<evidence type="ECO:0000259" key="4">
    <source>
        <dbReference type="Pfam" id="PF05368"/>
    </source>
</evidence>
<evidence type="ECO:0000313" key="5">
    <source>
        <dbReference type="EnsemblMetazoa" id="XP_038045315.1"/>
    </source>
</evidence>
<dbReference type="Pfam" id="PF05368">
    <property type="entry name" value="NmrA"/>
    <property type="match status" value="1"/>
</dbReference>
<dbReference type="AlphaFoldDB" id="A0A913Z3N4"/>
<accession>A0A913Z3N4</accession>
<protein>
    <recommendedName>
        <fullName evidence="3">NmrA-like family domain-containing protein 1</fullName>
    </recommendedName>
</protein>
<dbReference type="OMA" id="GADCCFL"/>
<dbReference type="GeneID" id="119719918"/>
<dbReference type="InterPro" id="IPR036291">
    <property type="entry name" value="NAD(P)-bd_dom_sf"/>
</dbReference>
<organism evidence="5 6">
    <name type="scientific">Patiria miniata</name>
    <name type="common">Bat star</name>
    <name type="synonym">Asterina miniata</name>
    <dbReference type="NCBI Taxonomy" id="46514"/>
    <lineage>
        <taxon>Eukaryota</taxon>
        <taxon>Metazoa</taxon>
        <taxon>Echinodermata</taxon>
        <taxon>Eleutherozoa</taxon>
        <taxon>Asterozoa</taxon>
        <taxon>Asteroidea</taxon>
        <taxon>Valvatacea</taxon>
        <taxon>Valvatida</taxon>
        <taxon>Asterinidae</taxon>
        <taxon>Patiria</taxon>
    </lineage>
</organism>
<dbReference type="SUPFAM" id="SSF51735">
    <property type="entry name" value="NAD(P)-binding Rossmann-fold domains"/>
    <property type="match status" value="1"/>
</dbReference>
<dbReference type="GO" id="GO:0005634">
    <property type="term" value="C:nucleus"/>
    <property type="evidence" value="ECO:0007669"/>
    <property type="project" value="TreeGrafter"/>
</dbReference>
<dbReference type="InterPro" id="IPR008030">
    <property type="entry name" value="NmrA-like"/>
</dbReference>
<name>A0A913Z3N4_PATMI</name>
<dbReference type="InterPro" id="IPR051164">
    <property type="entry name" value="NmrA-like_oxidored"/>
</dbReference>
<proteinExistence type="inferred from homology"/>
<dbReference type="CDD" id="cd05251">
    <property type="entry name" value="NmrA_like_SDR_a"/>
    <property type="match status" value="1"/>
</dbReference>
<evidence type="ECO:0000256" key="3">
    <source>
        <dbReference type="ARBA" id="ARBA00040296"/>
    </source>
</evidence>